<gene>
    <name evidence="1" type="ORF">SARC_01041</name>
</gene>
<dbReference type="EMBL" id="KQ241633">
    <property type="protein sequence ID" value="KNC86848.1"/>
    <property type="molecule type" value="Genomic_DNA"/>
</dbReference>
<dbReference type="GeneID" id="25901545"/>
<protein>
    <submittedName>
        <fullName evidence="1">Uncharacterized protein</fullName>
    </submittedName>
</protein>
<dbReference type="AlphaFoldDB" id="A0A0L0GEX2"/>
<evidence type="ECO:0000313" key="1">
    <source>
        <dbReference type="EMBL" id="KNC86848.1"/>
    </source>
</evidence>
<proteinExistence type="predicted"/>
<sequence length="107" mass="12132">MFVSCISNTMGVLKADTLPIHYLLSTEFVERIFVYNFISAINETFLFVAGRYKIRFLEETKKFLSPLATFVFFSRFLIAHHDLPACPHQTDSIVGFSDNKLGNASSS</sequence>
<organism evidence="1 2">
    <name type="scientific">Sphaeroforma arctica JP610</name>
    <dbReference type="NCBI Taxonomy" id="667725"/>
    <lineage>
        <taxon>Eukaryota</taxon>
        <taxon>Ichthyosporea</taxon>
        <taxon>Ichthyophonida</taxon>
        <taxon>Sphaeroforma</taxon>
    </lineage>
</organism>
<evidence type="ECO:0000313" key="2">
    <source>
        <dbReference type="Proteomes" id="UP000054560"/>
    </source>
</evidence>
<dbReference type="Proteomes" id="UP000054560">
    <property type="component" value="Unassembled WGS sequence"/>
</dbReference>
<keyword evidence="2" id="KW-1185">Reference proteome</keyword>
<dbReference type="RefSeq" id="XP_014160750.1">
    <property type="nucleotide sequence ID" value="XM_014305275.1"/>
</dbReference>
<reference evidence="1 2" key="1">
    <citation type="submission" date="2011-02" db="EMBL/GenBank/DDBJ databases">
        <title>The Genome Sequence of Sphaeroforma arctica JP610.</title>
        <authorList>
            <consortium name="The Broad Institute Genome Sequencing Platform"/>
            <person name="Russ C."/>
            <person name="Cuomo C."/>
            <person name="Young S.K."/>
            <person name="Zeng Q."/>
            <person name="Gargeya S."/>
            <person name="Alvarado L."/>
            <person name="Berlin A."/>
            <person name="Chapman S.B."/>
            <person name="Chen Z."/>
            <person name="Freedman E."/>
            <person name="Gellesch M."/>
            <person name="Goldberg J."/>
            <person name="Griggs A."/>
            <person name="Gujja S."/>
            <person name="Heilman E."/>
            <person name="Heiman D."/>
            <person name="Howarth C."/>
            <person name="Mehta T."/>
            <person name="Neiman D."/>
            <person name="Pearson M."/>
            <person name="Roberts A."/>
            <person name="Saif S."/>
            <person name="Shea T."/>
            <person name="Shenoy N."/>
            <person name="Sisk P."/>
            <person name="Stolte C."/>
            <person name="Sykes S."/>
            <person name="White J."/>
            <person name="Yandava C."/>
            <person name="Burger G."/>
            <person name="Gray M.W."/>
            <person name="Holland P.W.H."/>
            <person name="King N."/>
            <person name="Lang F.B.F."/>
            <person name="Roger A.J."/>
            <person name="Ruiz-Trillo I."/>
            <person name="Haas B."/>
            <person name="Nusbaum C."/>
            <person name="Birren B."/>
        </authorList>
    </citation>
    <scope>NUCLEOTIDE SEQUENCE [LARGE SCALE GENOMIC DNA]</scope>
    <source>
        <strain evidence="1 2">JP610</strain>
    </source>
</reference>
<name>A0A0L0GEX2_9EUKA</name>
<accession>A0A0L0GEX2</accession>